<accession>A0ABW4MCJ7</accession>
<feature type="signal peptide" evidence="1">
    <location>
        <begin position="1"/>
        <end position="26"/>
    </location>
</feature>
<evidence type="ECO:0000313" key="3">
    <source>
        <dbReference type="Proteomes" id="UP001597215"/>
    </source>
</evidence>
<comment type="caution">
    <text evidence="2">The sequence shown here is derived from an EMBL/GenBank/DDBJ whole genome shotgun (WGS) entry which is preliminary data.</text>
</comment>
<keyword evidence="3" id="KW-1185">Reference proteome</keyword>
<proteinExistence type="predicted"/>
<feature type="chain" id="PRO_5046243822" description="TonB-dependent receptor" evidence="1">
    <location>
        <begin position="27"/>
        <end position="698"/>
    </location>
</feature>
<protein>
    <recommendedName>
        <fullName evidence="4">TonB-dependent receptor</fullName>
    </recommendedName>
</protein>
<sequence>MNVCSRRILATSGSLLALAAVNPALANTAPQVEAAATDLEPRTENGRQIYEAPQFARFAPQTALDMVGQIPGFQISQVSSDRGLGEASQNVLINGQRITGKSNDAQTALSRIAANSVIRLEIADGATLNVSGLNGQVLNVVTKPDSLQGNFAWRPQWRRRVDDFWINGEVNLSGKIGKGDFTLGLSNNNGFRGGGWGYEDVRDANGDRLFLRDVRVRSQGDRPRLAGTYSLKSDNGNILNANGALEFFEFRGTRTFLRQQPGVADVLEAGRDREDEWSMELGADYEFGLGGGRLKLIGFHRFEHSPFVNQFRVTPTDGSPESGQKFIQSIDEGESVLRAEYRWKAGKADWQVSAEGAFNYLDAESEFFQLDSGGVFQPVPLPNATARVEEKRGQVILSYGRPIAKDLTLQATLGGEYSELGVTSPNGNSRQYVRPKGSIALGWKASPNLDVSVKFQRKVLQLNFGDFLASVDVRNNNNNAGNFQLVPPQSWLLNFEANRSLGKAGSIKFKVDLESISDLVDRIPITATTEAPGNIDGTAKRLRTEINASFLLDTIGIKGAKLDLIGAWQTASLRDPLTGEKRPLSNRGRSYWNADFRHDIPNTQWAYGVFAEDNSDYGFYRLDYFGRDYRTGPMVGAFIEHKNVLGLKVRGQVFNLAGQTEGYDEVFYVDRRDGPIDFTHTGRNNYGLIYRATVSGTF</sequence>
<dbReference type="Proteomes" id="UP001597215">
    <property type="component" value="Unassembled WGS sequence"/>
</dbReference>
<name>A0ABW4MCJ7_9SPHN</name>
<reference evidence="3" key="1">
    <citation type="journal article" date="2019" name="Int. J. Syst. Evol. Microbiol.">
        <title>The Global Catalogue of Microorganisms (GCM) 10K type strain sequencing project: providing services to taxonomists for standard genome sequencing and annotation.</title>
        <authorList>
            <consortium name="The Broad Institute Genomics Platform"/>
            <consortium name="The Broad Institute Genome Sequencing Center for Infectious Disease"/>
            <person name="Wu L."/>
            <person name="Ma J."/>
        </authorList>
    </citation>
    <scope>NUCLEOTIDE SEQUENCE [LARGE SCALE GENOMIC DNA]</scope>
    <source>
        <strain evidence="3">CGMCC 1.12449</strain>
    </source>
</reference>
<organism evidence="2 3">
    <name type="scientific">Sphingorhabdus buctiana</name>
    <dbReference type="NCBI Taxonomy" id="1508805"/>
    <lineage>
        <taxon>Bacteria</taxon>
        <taxon>Pseudomonadati</taxon>
        <taxon>Pseudomonadota</taxon>
        <taxon>Alphaproteobacteria</taxon>
        <taxon>Sphingomonadales</taxon>
        <taxon>Sphingomonadaceae</taxon>
        <taxon>Sphingorhabdus</taxon>
    </lineage>
</organism>
<dbReference type="SUPFAM" id="SSF56935">
    <property type="entry name" value="Porins"/>
    <property type="match status" value="1"/>
</dbReference>
<evidence type="ECO:0000256" key="1">
    <source>
        <dbReference type="SAM" id="SignalP"/>
    </source>
</evidence>
<evidence type="ECO:0008006" key="4">
    <source>
        <dbReference type="Google" id="ProtNLM"/>
    </source>
</evidence>
<dbReference type="EMBL" id="JBHUEL010000003">
    <property type="protein sequence ID" value="MFD1765999.1"/>
    <property type="molecule type" value="Genomic_DNA"/>
</dbReference>
<gene>
    <name evidence="2" type="ORF">ACFSAG_03980</name>
</gene>
<keyword evidence="1" id="KW-0732">Signal</keyword>
<evidence type="ECO:0000313" key="2">
    <source>
        <dbReference type="EMBL" id="MFD1765999.1"/>
    </source>
</evidence>